<dbReference type="GO" id="GO:0000329">
    <property type="term" value="C:fungal-type vacuole membrane"/>
    <property type="evidence" value="ECO:0007669"/>
    <property type="project" value="InterPro"/>
</dbReference>
<dbReference type="Proteomes" id="UP000748756">
    <property type="component" value="Unassembled WGS sequence"/>
</dbReference>
<dbReference type="PANTHER" id="PTHR35895">
    <property type="entry name" value="CHROMOSOME 16, WHOLE GENOME SHOTGUN SEQUENCE"/>
    <property type="match status" value="1"/>
</dbReference>
<dbReference type="InterPro" id="IPR046368">
    <property type="entry name" value="Tag1"/>
</dbReference>
<keyword evidence="3" id="KW-1185">Reference proteome</keyword>
<evidence type="ECO:0000256" key="1">
    <source>
        <dbReference type="SAM" id="Phobius"/>
    </source>
</evidence>
<sequence>MSNANGTPANGDGHLPYDERDEDYQEFEEYDEVTKPTTRPFYKRRKYWYFCAVMTVLAVAIGVPLALFVILPKVAQLILNNSTMTFKAIQITNPTNTSLQMSMDGDLGHTGPFAATIEFPEPIKVFYGETELGDMSLPPTKASGGSGKLVAEAQFNIKDQGAFGSFSADMMNKENFVWTLKSKVTIKALGRTVSDLNLDKDLVLN</sequence>
<keyword evidence="1" id="KW-0812">Transmembrane</keyword>
<gene>
    <name evidence="2" type="ORF">BG015_003365</name>
</gene>
<comment type="caution">
    <text evidence="2">The sequence shown here is derived from an EMBL/GenBank/DDBJ whole genome shotgun (WGS) entry which is preliminary data.</text>
</comment>
<organism evidence="2 3">
    <name type="scientific">Linnemannia schmuckeri</name>
    <dbReference type="NCBI Taxonomy" id="64567"/>
    <lineage>
        <taxon>Eukaryota</taxon>
        <taxon>Fungi</taxon>
        <taxon>Fungi incertae sedis</taxon>
        <taxon>Mucoromycota</taxon>
        <taxon>Mortierellomycotina</taxon>
        <taxon>Mortierellomycetes</taxon>
        <taxon>Mortierellales</taxon>
        <taxon>Mortierellaceae</taxon>
        <taxon>Linnemannia</taxon>
    </lineage>
</organism>
<keyword evidence="1" id="KW-0472">Membrane</keyword>
<accession>A0A9P5V4R1</accession>
<proteinExistence type="predicted"/>
<dbReference type="OrthoDB" id="10039566at2759"/>
<protein>
    <submittedName>
        <fullName evidence="2">Uncharacterized protein</fullName>
    </submittedName>
</protein>
<dbReference type="InterPro" id="IPR022185">
    <property type="entry name" value="DUF3712"/>
</dbReference>
<feature type="transmembrane region" description="Helical" evidence="1">
    <location>
        <begin position="47"/>
        <end position="71"/>
    </location>
</feature>
<evidence type="ECO:0000313" key="3">
    <source>
        <dbReference type="Proteomes" id="UP000748756"/>
    </source>
</evidence>
<dbReference type="PANTHER" id="PTHR35895:SF1">
    <property type="entry name" value="LIPID-BINDING SERUM GLYCOPROTEIN C-TERMINAL DOMAIN-CONTAINING PROTEIN"/>
    <property type="match status" value="1"/>
</dbReference>
<name>A0A9P5V4R1_9FUNG</name>
<dbReference type="EMBL" id="JAAAUQ010001735">
    <property type="protein sequence ID" value="KAF9134803.1"/>
    <property type="molecule type" value="Genomic_DNA"/>
</dbReference>
<feature type="non-terminal residue" evidence="2">
    <location>
        <position position="1"/>
    </location>
</feature>
<reference evidence="2" key="1">
    <citation type="journal article" date="2020" name="Fungal Divers.">
        <title>Resolving the Mortierellaceae phylogeny through synthesis of multi-gene phylogenetics and phylogenomics.</title>
        <authorList>
            <person name="Vandepol N."/>
            <person name="Liber J."/>
            <person name="Desiro A."/>
            <person name="Na H."/>
            <person name="Kennedy M."/>
            <person name="Barry K."/>
            <person name="Grigoriev I.V."/>
            <person name="Miller A.N."/>
            <person name="O'Donnell K."/>
            <person name="Stajich J.E."/>
            <person name="Bonito G."/>
        </authorList>
    </citation>
    <scope>NUCLEOTIDE SEQUENCE</scope>
    <source>
        <strain evidence="2">NRRL 6426</strain>
    </source>
</reference>
<dbReference type="Pfam" id="PF12505">
    <property type="entry name" value="DUF3712"/>
    <property type="match status" value="1"/>
</dbReference>
<evidence type="ECO:0000313" key="2">
    <source>
        <dbReference type="EMBL" id="KAF9134803.1"/>
    </source>
</evidence>
<keyword evidence="1" id="KW-1133">Transmembrane helix</keyword>
<dbReference type="AlphaFoldDB" id="A0A9P5V4R1"/>